<evidence type="ECO:0000313" key="3">
    <source>
        <dbReference type="Proteomes" id="UP000282184"/>
    </source>
</evidence>
<dbReference type="Proteomes" id="UP000282184">
    <property type="component" value="Unassembled WGS sequence"/>
</dbReference>
<keyword evidence="3" id="KW-1185">Reference proteome</keyword>
<comment type="caution">
    <text evidence="2">The sequence shown here is derived from an EMBL/GenBank/DDBJ whole genome shotgun (WGS) entry which is preliminary data.</text>
</comment>
<reference evidence="2 3" key="1">
    <citation type="submission" date="2018-12" db="EMBL/GenBank/DDBJ databases">
        <title>Hymenobacter gummosus sp. nov., isolated from a spring.</title>
        <authorList>
            <person name="Nie L."/>
        </authorList>
    </citation>
    <scope>NUCLEOTIDE SEQUENCE [LARGE SCALE GENOMIC DNA]</scope>
    <source>
        <strain evidence="2 3">KCTC 52166</strain>
    </source>
</reference>
<sequence>MFLSYATLPGALLLTTRLLTPCSAAPKPAPHAHSFPADTIRHTASRATGTHLLKLGSRLSLLTGLATVPQLQYEARISPDWSLQAGAGYRLRERNLGVSRRITSSFFTLDAGARRYNNAATRAPLSGSYFGFGLGAVYIDSRTRTVDQPEIEHNKGALVQAQGQWGTQAALSRRLTLDLSLGASLACRLTTADTQRIWFSPEIGLALGYRH</sequence>
<dbReference type="AlphaFoldDB" id="A0A3S0HJM9"/>
<feature type="signal peptide" evidence="1">
    <location>
        <begin position="1"/>
        <end position="24"/>
    </location>
</feature>
<dbReference type="OrthoDB" id="885818at2"/>
<protein>
    <submittedName>
        <fullName evidence="2">DUF3575 domain-containing protein</fullName>
    </submittedName>
</protein>
<keyword evidence="1" id="KW-0732">Signal</keyword>
<evidence type="ECO:0000313" key="2">
    <source>
        <dbReference type="EMBL" id="RTQ45693.1"/>
    </source>
</evidence>
<organism evidence="2 3">
    <name type="scientific">Hymenobacter gummosus</name>
    <dbReference type="NCBI Taxonomy" id="1776032"/>
    <lineage>
        <taxon>Bacteria</taxon>
        <taxon>Pseudomonadati</taxon>
        <taxon>Bacteroidota</taxon>
        <taxon>Cytophagia</taxon>
        <taxon>Cytophagales</taxon>
        <taxon>Hymenobacteraceae</taxon>
        <taxon>Hymenobacter</taxon>
    </lineage>
</organism>
<dbReference type="RefSeq" id="WP_126695890.1">
    <property type="nucleotide sequence ID" value="NZ_RXOF01000019.1"/>
</dbReference>
<accession>A0A3S0HJM9</accession>
<dbReference type="EMBL" id="RXOF01000019">
    <property type="protein sequence ID" value="RTQ45693.1"/>
    <property type="molecule type" value="Genomic_DNA"/>
</dbReference>
<gene>
    <name evidence="2" type="ORF">EJV47_24725</name>
</gene>
<proteinExistence type="predicted"/>
<name>A0A3S0HJM9_9BACT</name>
<feature type="chain" id="PRO_5018644746" evidence="1">
    <location>
        <begin position="25"/>
        <end position="211"/>
    </location>
</feature>
<evidence type="ECO:0000256" key="1">
    <source>
        <dbReference type="SAM" id="SignalP"/>
    </source>
</evidence>